<dbReference type="AlphaFoldDB" id="A0AAW0FXW3"/>
<name>A0AAW0FXW3_9APHY</name>
<keyword evidence="3" id="KW-1185">Reference proteome</keyword>
<evidence type="ECO:0000313" key="3">
    <source>
        <dbReference type="Proteomes" id="UP001385951"/>
    </source>
</evidence>
<feature type="compositionally biased region" description="Basic and acidic residues" evidence="1">
    <location>
        <begin position="39"/>
        <end position="49"/>
    </location>
</feature>
<proteinExistence type="predicted"/>
<protein>
    <submittedName>
        <fullName evidence="2">Uncharacterized protein</fullName>
    </submittedName>
</protein>
<organism evidence="2 3">
    <name type="scientific">Cerrena zonata</name>
    <dbReference type="NCBI Taxonomy" id="2478898"/>
    <lineage>
        <taxon>Eukaryota</taxon>
        <taxon>Fungi</taxon>
        <taxon>Dikarya</taxon>
        <taxon>Basidiomycota</taxon>
        <taxon>Agaricomycotina</taxon>
        <taxon>Agaricomycetes</taxon>
        <taxon>Polyporales</taxon>
        <taxon>Cerrenaceae</taxon>
        <taxon>Cerrena</taxon>
    </lineage>
</organism>
<reference evidence="2 3" key="1">
    <citation type="submission" date="2022-09" db="EMBL/GenBank/DDBJ databases">
        <authorList>
            <person name="Palmer J.M."/>
        </authorList>
    </citation>
    <scope>NUCLEOTIDE SEQUENCE [LARGE SCALE GENOMIC DNA]</scope>
    <source>
        <strain evidence="2 3">DSM 7382</strain>
    </source>
</reference>
<dbReference type="EMBL" id="JASBNA010000019">
    <property type="protein sequence ID" value="KAK7685761.1"/>
    <property type="molecule type" value="Genomic_DNA"/>
</dbReference>
<comment type="caution">
    <text evidence="2">The sequence shown here is derived from an EMBL/GenBank/DDBJ whole genome shotgun (WGS) entry which is preliminary data.</text>
</comment>
<dbReference type="Proteomes" id="UP001385951">
    <property type="component" value="Unassembled WGS sequence"/>
</dbReference>
<evidence type="ECO:0000313" key="2">
    <source>
        <dbReference type="EMBL" id="KAK7685761.1"/>
    </source>
</evidence>
<sequence length="64" mass="6859">MPSPPVEAHFSEANTVGKHDSAVLEMPGQTPASPQSRTIRPDASAKRPDTVYTIYDDDDAYGGI</sequence>
<feature type="region of interest" description="Disordered" evidence="1">
    <location>
        <begin position="24"/>
        <end position="49"/>
    </location>
</feature>
<evidence type="ECO:0000256" key="1">
    <source>
        <dbReference type="SAM" id="MobiDB-lite"/>
    </source>
</evidence>
<accession>A0AAW0FXW3</accession>
<gene>
    <name evidence="2" type="ORF">QCA50_011107</name>
</gene>